<organism evidence="2 3">
    <name type="scientific">Hymenoscyphus fraxineus</name>
    <dbReference type="NCBI Taxonomy" id="746836"/>
    <lineage>
        <taxon>Eukaryota</taxon>
        <taxon>Fungi</taxon>
        <taxon>Dikarya</taxon>
        <taxon>Ascomycota</taxon>
        <taxon>Pezizomycotina</taxon>
        <taxon>Leotiomycetes</taxon>
        <taxon>Helotiales</taxon>
        <taxon>Helotiaceae</taxon>
        <taxon>Hymenoscyphus</taxon>
    </lineage>
</organism>
<proteinExistence type="predicted"/>
<evidence type="ECO:0008006" key="4">
    <source>
        <dbReference type="Google" id="ProtNLM"/>
    </source>
</evidence>
<dbReference type="GO" id="GO:0005576">
    <property type="term" value="C:extracellular region"/>
    <property type="evidence" value="ECO:0007669"/>
    <property type="project" value="InterPro"/>
</dbReference>
<evidence type="ECO:0000313" key="2">
    <source>
        <dbReference type="EMBL" id="CAG8953072.1"/>
    </source>
</evidence>
<protein>
    <recommendedName>
        <fullName evidence="4">Allergen Asp f 4</fullName>
    </recommendedName>
</protein>
<comment type="caution">
    <text evidence="2">The sequence shown here is derived from an EMBL/GenBank/DDBJ whole genome shotgun (WGS) entry which is preliminary data.</text>
</comment>
<gene>
    <name evidence="2" type="ORF">HYFRA_00003267</name>
</gene>
<sequence>MRYSTATALFVAAMSASDAMAGPAHAHLHQRIHQKRNVDWKNVDYSKIDFSKLDVDWVKAYAKGLGEKGSTISAADLGTSLLASKPKLSASPSPSPSPTKDSEKGDDDKDDKEDKDDKDDKEDKDDKKPAKPTATPKPSSGDDDVGELLGGVVGVSNDRKKFGGKSTQVYALGDFAENNVGSPYGSNVMKVDKIGDYPFTITFTNPQKKAITINLWNKKGPDMATLSGSTAAPKDTTLTFVLKPGSEQVVAVDENSNIAWAEATTKLRKDSGQFDTSFGEVTFLAKGSGYNLSAIPNTAGNKYDMSISSKEVKCVSDMTQNYWLTPTQPIGTSDGSCYIPDATATLRVVMAGNA</sequence>
<evidence type="ECO:0000256" key="1">
    <source>
        <dbReference type="SAM" id="MobiDB-lite"/>
    </source>
</evidence>
<dbReference type="GO" id="GO:0019863">
    <property type="term" value="F:IgE binding"/>
    <property type="evidence" value="ECO:0007669"/>
    <property type="project" value="InterPro"/>
</dbReference>
<dbReference type="InterPro" id="IPR038903">
    <property type="entry name" value="Allergen_Asp_f_4"/>
</dbReference>
<keyword evidence="3" id="KW-1185">Reference proteome</keyword>
<dbReference type="Pfam" id="PF25312">
    <property type="entry name" value="Allergen_Asp_f_4"/>
    <property type="match status" value="1"/>
</dbReference>
<dbReference type="AlphaFoldDB" id="A0A9N9KW43"/>
<dbReference type="PANTHER" id="PTHR42039:SF1">
    <property type="entry name" value="PUTATIVE (AFU_ORTHOLOGUE AFUA_3G02940)-RELATED"/>
    <property type="match status" value="1"/>
</dbReference>
<dbReference type="EMBL" id="CAJVRL010000049">
    <property type="protein sequence ID" value="CAG8953072.1"/>
    <property type="molecule type" value="Genomic_DNA"/>
</dbReference>
<accession>A0A9N9KW43</accession>
<dbReference type="OrthoDB" id="118256at2759"/>
<dbReference type="PANTHER" id="PTHR42039">
    <property type="entry name" value="PUTATIVE (AFU_ORTHOLOGUE AFUA_3G02940)-RELATED"/>
    <property type="match status" value="1"/>
</dbReference>
<evidence type="ECO:0000313" key="3">
    <source>
        <dbReference type="Proteomes" id="UP000696280"/>
    </source>
</evidence>
<reference evidence="2" key="1">
    <citation type="submission" date="2021-07" db="EMBL/GenBank/DDBJ databases">
        <authorList>
            <person name="Durling M."/>
        </authorList>
    </citation>
    <scope>NUCLEOTIDE SEQUENCE</scope>
</reference>
<dbReference type="Proteomes" id="UP000696280">
    <property type="component" value="Unassembled WGS sequence"/>
</dbReference>
<name>A0A9N9KW43_9HELO</name>
<feature type="compositionally biased region" description="Acidic residues" evidence="1">
    <location>
        <begin position="108"/>
        <end position="123"/>
    </location>
</feature>
<feature type="region of interest" description="Disordered" evidence="1">
    <location>
        <begin position="84"/>
        <end position="150"/>
    </location>
</feature>